<dbReference type="InterPro" id="IPR012373">
    <property type="entry name" value="Ferrdict_sens_TM"/>
</dbReference>
<name>A0A412WJ48_9BACT</name>
<evidence type="ECO:0000256" key="1">
    <source>
        <dbReference type="SAM" id="Phobius"/>
    </source>
</evidence>
<dbReference type="InterPro" id="IPR006860">
    <property type="entry name" value="FecR"/>
</dbReference>
<dbReference type="AlphaFoldDB" id="A0A412WJ48"/>
<dbReference type="FunFam" id="2.60.120.1440:FF:000001">
    <property type="entry name" value="Putative anti-sigma factor"/>
    <property type="match status" value="1"/>
</dbReference>
<keyword evidence="1" id="KW-1133">Transmembrane helix</keyword>
<dbReference type="Pfam" id="PF04773">
    <property type="entry name" value="FecR"/>
    <property type="match status" value="1"/>
</dbReference>
<keyword evidence="1" id="KW-0472">Membrane</keyword>
<proteinExistence type="predicted"/>
<dbReference type="EMBL" id="QRYW01000014">
    <property type="protein sequence ID" value="RGV27200.1"/>
    <property type="molecule type" value="Genomic_DNA"/>
</dbReference>
<dbReference type="PANTHER" id="PTHR30273">
    <property type="entry name" value="PERIPLASMIC SIGNAL SENSOR AND SIGMA FACTOR ACTIVATOR FECR-RELATED"/>
    <property type="match status" value="1"/>
</dbReference>
<evidence type="ECO:0000259" key="2">
    <source>
        <dbReference type="Pfam" id="PF04773"/>
    </source>
</evidence>
<comment type="caution">
    <text evidence="4">The sequence shown here is derived from an EMBL/GenBank/DDBJ whole genome shotgun (WGS) entry which is preliminary data.</text>
</comment>
<evidence type="ECO:0000313" key="5">
    <source>
        <dbReference type="Proteomes" id="UP000283426"/>
    </source>
</evidence>
<keyword evidence="1" id="KW-0812">Transmembrane</keyword>
<reference evidence="4 5" key="1">
    <citation type="submission" date="2018-08" db="EMBL/GenBank/DDBJ databases">
        <title>A genome reference for cultivated species of the human gut microbiota.</title>
        <authorList>
            <person name="Zou Y."/>
            <person name="Xue W."/>
            <person name="Luo G."/>
        </authorList>
    </citation>
    <scope>NUCLEOTIDE SEQUENCE [LARGE SCALE GENOMIC DNA]</scope>
    <source>
        <strain evidence="4 5">AF14-6AC</strain>
    </source>
</reference>
<evidence type="ECO:0000313" key="4">
    <source>
        <dbReference type="EMBL" id="RGV27200.1"/>
    </source>
</evidence>
<dbReference type="Proteomes" id="UP000283426">
    <property type="component" value="Unassembled WGS sequence"/>
</dbReference>
<organism evidence="4 5">
    <name type="scientific">Odoribacter splanchnicus</name>
    <dbReference type="NCBI Taxonomy" id="28118"/>
    <lineage>
        <taxon>Bacteria</taxon>
        <taxon>Pseudomonadati</taxon>
        <taxon>Bacteroidota</taxon>
        <taxon>Bacteroidia</taxon>
        <taxon>Bacteroidales</taxon>
        <taxon>Odoribacteraceae</taxon>
        <taxon>Odoribacter</taxon>
    </lineage>
</organism>
<dbReference type="PANTHER" id="PTHR30273:SF2">
    <property type="entry name" value="PROTEIN FECR"/>
    <property type="match status" value="1"/>
</dbReference>
<protein>
    <submittedName>
        <fullName evidence="4">FecR family protein</fullName>
    </submittedName>
</protein>
<feature type="domain" description="FecR protein" evidence="2">
    <location>
        <begin position="198"/>
        <end position="281"/>
    </location>
</feature>
<accession>A0A412WJ48</accession>
<gene>
    <name evidence="4" type="ORF">DWW24_07775</name>
</gene>
<evidence type="ECO:0000259" key="3">
    <source>
        <dbReference type="Pfam" id="PF16344"/>
    </source>
</evidence>
<feature type="transmembrane region" description="Helical" evidence="1">
    <location>
        <begin position="92"/>
        <end position="111"/>
    </location>
</feature>
<feature type="domain" description="Protein FecR C-terminal" evidence="3">
    <location>
        <begin position="326"/>
        <end position="394"/>
    </location>
</feature>
<dbReference type="Gene3D" id="2.60.120.1440">
    <property type="match status" value="1"/>
</dbReference>
<dbReference type="Pfam" id="PF16344">
    <property type="entry name" value="FecR_C"/>
    <property type="match status" value="1"/>
</dbReference>
<sequence>MSPVFSFVVSVCTFKPKMMKWEDITDEARKATEQALTDLLTENRKISGDQLSIRLQDPAYLEKKSQQRKRYCGEEAFRQMKRREAKRRKIRLWIRSASAACILIAGILVIVPKQKTEVLPLAGHSIPEIRSAEMKALLIKTDGEQVMLGKESRQLKEKNGMLIAIDSGGLEYPLQKQFVSHTTDYNELIVPRAGMYCLSLSDGTRAWLNADSRLKYPVVFAENERRIRLSGEGYFKVAKDTQAPFIVETDLGEIRVMGTEFNVKCYPDETIIATTLVNGKVSFINSEVPERILAPGQQLLFERGNQEAEIRQVNVCNYIGWKDNQLIFHKETLEEIMRILARWYDIEVVFENNDLKQLEFSGNLNKYTDIETFFRLFGIGANVRFQLSGRTVYIKSAE</sequence>
<dbReference type="Gene3D" id="3.55.50.30">
    <property type="match status" value="1"/>
</dbReference>
<dbReference type="InterPro" id="IPR032508">
    <property type="entry name" value="FecR_C"/>
</dbReference>
<dbReference type="GO" id="GO:0016989">
    <property type="term" value="F:sigma factor antagonist activity"/>
    <property type="evidence" value="ECO:0007669"/>
    <property type="project" value="TreeGrafter"/>
</dbReference>